<evidence type="ECO:0000313" key="3">
    <source>
        <dbReference type="Proteomes" id="UP000006296"/>
    </source>
</evidence>
<dbReference type="AlphaFoldDB" id="A0AB32ZXY9"/>
<evidence type="ECO:0000256" key="1">
    <source>
        <dbReference type="SAM" id="Phobius"/>
    </source>
</evidence>
<keyword evidence="1" id="KW-0472">Membrane</keyword>
<keyword evidence="1" id="KW-1133">Transmembrane helix</keyword>
<dbReference type="RefSeq" id="WP_014976443.1">
    <property type="nucleotide sequence ID" value="NC_018678.1"/>
</dbReference>
<dbReference type="EMBL" id="CP003844">
    <property type="protein sequence ID" value="AFT74468.1"/>
    <property type="molecule type" value="Genomic_DNA"/>
</dbReference>
<proteinExistence type="predicted"/>
<organism evidence="2 3">
    <name type="scientific">Alteromonas macleodii (strain English Channel 673)</name>
    <dbReference type="NCBI Taxonomy" id="1004788"/>
    <lineage>
        <taxon>Bacteria</taxon>
        <taxon>Pseudomonadati</taxon>
        <taxon>Pseudomonadota</taxon>
        <taxon>Gammaproteobacteria</taxon>
        <taxon>Alteromonadales</taxon>
        <taxon>Alteromonadaceae</taxon>
        <taxon>Alteromonas/Salinimonas group</taxon>
        <taxon>Alteromonas</taxon>
    </lineage>
</organism>
<gene>
    <name evidence="2" type="ordered locus">AMEC673_08870</name>
</gene>
<sequence length="277" mass="31469">MSEGKPPVEDENSTLDKIIHYFPYFAVPIAILMLAAYFFNFHSGFGDQGDFGAFGDFFGGILNPMLSFLTILLLLRQLRYQRSELNSTAAELRATAEIHKETMKHNQAVDIYEKTYKEFDSAVANYHDSLSNSFLTISKDGDAYREALRLGDGVSKSDGTIYLTLETLEQKADVIRDILFSPKDQVLLDNLNIALNSTVRYATEIYFFAEEYQKLGVNNLLYLGRLERFHESLQNVERQIESLEIEDTVLPITSVLNAIIHHCEQTIMLANDTPNLD</sequence>
<reference evidence="3" key="1">
    <citation type="journal article" date="2012" name="Sci. Rep.">
        <title>Genomes of surface isolates of Alteromonas macleodii: the life of a widespread marine opportunistic copiotroph.</title>
        <authorList>
            <person name="Lopez-Perez M."/>
            <person name="Gonzaga A."/>
            <person name="Martin-Cuadrado A.B."/>
            <person name="Onyshchenko O."/>
            <person name="Ghavidel A."/>
            <person name="Ghai R."/>
            <person name="Rodriguez-Valera F."/>
        </authorList>
    </citation>
    <scope>NUCLEOTIDE SEQUENCE [LARGE SCALE GENOMIC DNA]</scope>
    <source>
        <strain evidence="3">English Channel 673</strain>
    </source>
</reference>
<protein>
    <recommendedName>
        <fullName evidence="4">5-bromo-4-chloroindolyl phosphate hydrolysis protein</fullName>
    </recommendedName>
</protein>
<accession>A0AB32ZXY9</accession>
<dbReference type="KEGG" id="amg:AMEC673_08870"/>
<name>A0AB32ZXY9_ALTME</name>
<evidence type="ECO:0000313" key="2">
    <source>
        <dbReference type="EMBL" id="AFT74468.1"/>
    </source>
</evidence>
<feature type="transmembrane region" description="Helical" evidence="1">
    <location>
        <begin position="51"/>
        <end position="75"/>
    </location>
</feature>
<dbReference type="Proteomes" id="UP000006296">
    <property type="component" value="Chromosome"/>
</dbReference>
<keyword evidence="1" id="KW-0812">Transmembrane</keyword>
<feature type="transmembrane region" description="Helical" evidence="1">
    <location>
        <begin position="21"/>
        <end position="39"/>
    </location>
</feature>
<evidence type="ECO:0008006" key="4">
    <source>
        <dbReference type="Google" id="ProtNLM"/>
    </source>
</evidence>